<dbReference type="EMBL" id="PYJM01000006">
    <property type="protein sequence ID" value="PUA42603.1"/>
    <property type="molecule type" value="Genomic_DNA"/>
</dbReference>
<gene>
    <name evidence="1" type="ORF">C5U62_24790</name>
</gene>
<evidence type="ECO:0000313" key="1">
    <source>
        <dbReference type="EMBL" id="PUA42603.1"/>
    </source>
</evidence>
<organism evidence="1 2">
    <name type="scientific">Pseudomonas protegens</name>
    <dbReference type="NCBI Taxonomy" id="380021"/>
    <lineage>
        <taxon>Bacteria</taxon>
        <taxon>Pseudomonadati</taxon>
        <taxon>Pseudomonadota</taxon>
        <taxon>Gammaproteobacteria</taxon>
        <taxon>Pseudomonadales</taxon>
        <taxon>Pseudomonadaceae</taxon>
        <taxon>Pseudomonas</taxon>
    </lineage>
</organism>
<protein>
    <recommendedName>
        <fullName evidence="3">Restriction endonuclease</fullName>
    </recommendedName>
</protein>
<accession>A0A2T6GEL7</accession>
<name>A0A2T6GEL7_9PSED</name>
<dbReference type="Proteomes" id="UP000244178">
    <property type="component" value="Unassembled WGS sequence"/>
</dbReference>
<evidence type="ECO:0000313" key="2">
    <source>
        <dbReference type="Proteomes" id="UP000244178"/>
    </source>
</evidence>
<reference evidence="1 2" key="1">
    <citation type="submission" date="2018-03" db="EMBL/GenBank/DDBJ databases">
        <title>Draft genome sequence of the plant growth promoting rhizobacterium Pseudomonas protegens strain BNJ-SS-45 isolated from wheat (Triticum aestivum) rhizosphere.</title>
        <authorList>
            <person name="Bajpai A."/>
            <person name="Shende K."/>
            <person name="Meena N."/>
            <person name="Upadhyayula S.R."/>
            <person name="Suravajhala P."/>
            <person name="Medicherla K.M."/>
            <person name="Johri B.N."/>
        </authorList>
    </citation>
    <scope>NUCLEOTIDE SEQUENCE [LARGE SCALE GENOMIC DNA]</scope>
    <source>
        <strain evidence="1 2">BNJ-SS-45</strain>
    </source>
</reference>
<evidence type="ECO:0008006" key="3">
    <source>
        <dbReference type="Google" id="ProtNLM"/>
    </source>
</evidence>
<comment type="caution">
    <text evidence="1">The sequence shown here is derived from an EMBL/GenBank/DDBJ whole genome shotgun (WGS) entry which is preliminary data.</text>
</comment>
<dbReference type="AlphaFoldDB" id="A0A2T6GEL7"/>
<sequence>MISTNHSPKIPVPRDQAIHGQTCLPPKDHPQMELSERLLKILKNNPSWIGRVYESFIISAIKDFERNNPPVHSPDFKPETNRRPYGYLHNKLFDPVSEDNGESDVADIYFGYPQPLLDSCKVTTDRLNEDTDWFCRTTWNGWAVEVKTKLVDKTERPLRHLAHANELKTALPVSPKAAWMQTRNGKELTSNQLKRRWADLYVYILYQLDDGIPDFTGATGTYIMVIPTFILNEALKDTDENAETIQLNKLMKVLAPHHLRYFTYLTEHIPGKMLHLASEHWQEMFAYKREGDALKRQWYENIHLPSLAKPRKR</sequence>
<proteinExistence type="predicted"/>